<evidence type="ECO:0000256" key="4">
    <source>
        <dbReference type="ARBA" id="ARBA00023163"/>
    </source>
</evidence>
<proteinExistence type="inferred from homology"/>
<dbReference type="PANTHER" id="PTHR34824:SF1">
    <property type="entry name" value="HEAT-INDUCIBLE TRANSCRIPTION REPRESSOR HRCA"/>
    <property type="match status" value="1"/>
</dbReference>
<dbReference type="PANTHER" id="PTHR34824">
    <property type="entry name" value="HEAT-INDUCIBLE TRANSCRIPTION REPRESSOR HRCA"/>
    <property type="match status" value="1"/>
</dbReference>
<evidence type="ECO:0000256" key="1">
    <source>
        <dbReference type="ARBA" id="ARBA00022491"/>
    </source>
</evidence>
<dbReference type="InterPro" id="IPR036388">
    <property type="entry name" value="WH-like_DNA-bd_sf"/>
</dbReference>
<dbReference type="InterPro" id="IPR021153">
    <property type="entry name" value="HrcA_C"/>
</dbReference>
<evidence type="ECO:0000256" key="3">
    <source>
        <dbReference type="ARBA" id="ARBA00023016"/>
    </source>
</evidence>
<comment type="similarity">
    <text evidence="5">Belongs to the HrcA family.</text>
</comment>
<keyword evidence="4 5" id="KW-0804">Transcription</keyword>
<keyword evidence="1 5" id="KW-0678">Repressor</keyword>
<organism evidence="7 8">
    <name type="scientific">Lacrimispora xylanolytica</name>
    <dbReference type="NCBI Taxonomy" id="29375"/>
    <lineage>
        <taxon>Bacteria</taxon>
        <taxon>Bacillati</taxon>
        <taxon>Bacillota</taxon>
        <taxon>Clostridia</taxon>
        <taxon>Lachnospirales</taxon>
        <taxon>Lachnospiraceae</taxon>
        <taxon>Lacrimispora</taxon>
    </lineage>
</organism>
<dbReference type="EMBL" id="CP113524">
    <property type="protein sequence ID" value="WAJ24853.1"/>
    <property type="molecule type" value="Genomic_DNA"/>
</dbReference>
<evidence type="ECO:0000259" key="6">
    <source>
        <dbReference type="Pfam" id="PF01628"/>
    </source>
</evidence>
<dbReference type="RefSeq" id="WP_024837020.1">
    <property type="nucleotide sequence ID" value="NZ_CP113524.1"/>
</dbReference>
<dbReference type="InterPro" id="IPR029016">
    <property type="entry name" value="GAF-like_dom_sf"/>
</dbReference>
<gene>
    <name evidence="5 7" type="primary">hrcA</name>
    <name evidence="7" type="ORF">OW255_04920</name>
</gene>
<evidence type="ECO:0000256" key="2">
    <source>
        <dbReference type="ARBA" id="ARBA00023015"/>
    </source>
</evidence>
<keyword evidence="2 5" id="KW-0805">Transcription regulation</keyword>
<accession>A0ABY7AHB8</accession>
<name>A0ABY7AHB8_9FIRM</name>
<dbReference type="HAMAP" id="MF_00081">
    <property type="entry name" value="HrcA"/>
    <property type="match status" value="1"/>
</dbReference>
<dbReference type="PIRSF" id="PIRSF005485">
    <property type="entry name" value="HrcA"/>
    <property type="match status" value="1"/>
</dbReference>
<evidence type="ECO:0000256" key="5">
    <source>
        <dbReference type="HAMAP-Rule" id="MF_00081"/>
    </source>
</evidence>
<keyword evidence="8" id="KW-1185">Reference proteome</keyword>
<evidence type="ECO:0000313" key="8">
    <source>
        <dbReference type="Proteomes" id="UP001163115"/>
    </source>
</evidence>
<dbReference type="Gene3D" id="1.10.10.10">
    <property type="entry name" value="Winged helix-like DNA-binding domain superfamily/Winged helix DNA-binding domain"/>
    <property type="match status" value="1"/>
</dbReference>
<reference evidence="7" key="1">
    <citation type="submission" date="2022-11" db="EMBL/GenBank/DDBJ databases">
        <title>Lacrimispora xylanolytica sy1, complete genome.</title>
        <authorList>
            <person name="Choi S."/>
        </authorList>
    </citation>
    <scope>NUCLEOTIDE SEQUENCE</scope>
    <source>
        <strain evidence="7">Sy1</strain>
    </source>
</reference>
<dbReference type="InterPro" id="IPR002571">
    <property type="entry name" value="HrcA"/>
</dbReference>
<dbReference type="SUPFAM" id="SSF55781">
    <property type="entry name" value="GAF domain-like"/>
    <property type="match status" value="1"/>
</dbReference>
<sequence>MKDKDQLDERKITILKAIIKTYLETGEPVGSRTISKYTDLNLSSATIRNEMSDLEELGYIVQPHTSAGRIPSDRGYRFYVDQIMLEKEEEVTEIKDMMLKRVDRVELMLKQMAKLLAQNTNYAAMISAPQYQRNKLKFIQLSKVDEGKLLVVIVIEGNIIKNTMIPIDKELDDEGLLNLNILLNSALNGLTIEEINLEVISRLKVQAGHHSEVVDRVLTEVAAAIRADDEDLQIYTSGTTNIFKYPELSEGDKASRLLGTLEQKELLQELVDDVNDSESNSGIQVYIGDEAPVKDMKDCSIVTANYELGEGLRGTIGIIGPKRMDYEKVLSTLRNLMTQLDVILKKDER</sequence>
<dbReference type="SUPFAM" id="SSF46785">
    <property type="entry name" value="Winged helix' DNA-binding domain"/>
    <property type="match status" value="1"/>
</dbReference>
<dbReference type="Gene3D" id="3.30.390.60">
    <property type="entry name" value="Heat-inducible transcription repressor hrca homolog, domain 3"/>
    <property type="match status" value="1"/>
</dbReference>
<dbReference type="InterPro" id="IPR036390">
    <property type="entry name" value="WH_DNA-bd_sf"/>
</dbReference>
<dbReference type="InterPro" id="IPR023120">
    <property type="entry name" value="WHTH_transcript_rep_HrcA_IDD"/>
</dbReference>
<evidence type="ECO:0000313" key="7">
    <source>
        <dbReference type="EMBL" id="WAJ24853.1"/>
    </source>
</evidence>
<feature type="domain" description="Heat-inducible transcription repressor HrcA C-terminal" evidence="6">
    <location>
        <begin position="108"/>
        <end position="329"/>
    </location>
</feature>
<dbReference type="Pfam" id="PF01628">
    <property type="entry name" value="HrcA"/>
    <property type="match status" value="1"/>
</dbReference>
<comment type="function">
    <text evidence="5">Negative regulator of class I heat shock genes (grpE-dnaK-dnaJ and groELS operons). Prevents heat-shock induction of these operons.</text>
</comment>
<dbReference type="Gene3D" id="3.30.450.40">
    <property type="match status" value="1"/>
</dbReference>
<dbReference type="Proteomes" id="UP001163115">
    <property type="component" value="Chromosome"/>
</dbReference>
<keyword evidence="3 5" id="KW-0346">Stress response</keyword>
<dbReference type="NCBIfam" id="TIGR00331">
    <property type="entry name" value="hrcA"/>
    <property type="match status" value="1"/>
</dbReference>
<protein>
    <recommendedName>
        <fullName evidence="5">Heat-inducible transcription repressor HrcA</fullName>
    </recommendedName>
</protein>